<evidence type="ECO:0000313" key="2">
    <source>
        <dbReference type="EMBL" id="KAG6477413.1"/>
    </source>
</evidence>
<reference evidence="2 3" key="1">
    <citation type="submission" date="2020-08" db="EMBL/GenBank/DDBJ databases">
        <title>Plant Genome Project.</title>
        <authorList>
            <person name="Zhang R.-G."/>
        </authorList>
    </citation>
    <scope>NUCLEOTIDE SEQUENCE [LARGE SCALE GENOMIC DNA]</scope>
    <source>
        <tissue evidence="2">Rhizome</tissue>
    </source>
</reference>
<dbReference type="SUPFAM" id="SSF53474">
    <property type="entry name" value="alpha/beta-Hydrolases"/>
    <property type="match status" value="1"/>
</dbReference>
<dbReference type="AlphaFoldDB" id="A0A8J5F4A4"/>
<gene>
    <name evidence="2" type="ORF">ZIOFF_066668</name>
</gene>
<accession>A0A8J5F4A4</accession>
<feature type="compositionally biased region" description="Polar residues" evidence="1">
    <location>
        <begin position="350"/>
        <end position="376"/>
    </location>
</feature>
<name>A0A8J5F4A4_ZINOF</name>
<dbReference type="PANTHER" id="PTHR12265">
    <property type="entry name" value="TRANSMEMBRANE PROTEIN 53"/>
    <property type="match status" value="1"/>
</dbReference>
<feature type="region of interest" description="Disordered" evidence="1">
    <location>
        <begin position="407"/>
        <end position="427"/>
    </location>
</feature>
<protein>
    <submittedName>
        <fullName evidence="2">Uncharacterized protein</fullName>
    </submittedName>
</protein>
<dbReference type="Gene3D" id="3.40.50.1820">
    <property type="entry name" value="alpha/beta hydrolase"/>
    <property type="match status" value="1"/>
</dbReference>
<evidence type="ECO:0000313" key="3">
    <source>
        <dbReference type="Proteomes" id="UP000734854"/>
    </source>
</evidence>
<keyword evidence="3" id="KW-1185">Reference proteome</keyword>
<dbReference type="Proteomes" id="UP000734854">
    <property type="component" value="Unassembled WGS sequence"/>
</dbReference>
<sequence length="436" mass="48825">MWGEGGRFYWGRSEGEGRREAKGIAVLFSWLSSQESDLKPFLDLYWSLGWSPLVCHVDFLTLYYPDKVTSLAHGVLDELVKVIKIKQLPIVFVCFSLGSKGCMDRILQVRAVMLSQNAYIFSFELDELDNSSPIIVLDGKWQGGHIPDEYRLIRDCVCGQIHDSGPVDFTNESVARFIHHPSAQRLFRLTRITSWAARAMTSGLGNIFASRLEAQRVEYWKTLYSSASMGAFLIFCSEDDELASYQTIVNFGQRLKELGGDVKLVKWSNSPHIGHYKHHRNEYLCNVVELLDKAAATFSQRCINNGAAADLGSACNSILESICSLREAALTSTECLRKVIVEPNDHFTLPSPNDNFETKNGSSSSNDQTGNSFTQPSINPQGVLSQILFDSCVPKNVEGWDIKPSISSKGKKQCFGSGHLNRGPMNPMRYIRRSRL</sequence>
<proteinExistence type="predicted"/>
<dbReference type="PANTHER" id="PTHR12265:SF0">
    <property type="entry name" value="EXPRESSED PROTEIN"/>
    <property type="match status" value="1"/>
</dbReference>
<dbReference type="InterPro" id="IPR029058">
    <property type="entry name" value="AB_hydrolase_fold"/>
</dbReference>
<evidence type="ECO:0000256" key="1">
    <source>
        <dbReference type="SAM" id="MobiDB-lite"/>
    </source>
</evidence>
<organism evidence="2 3">
    <name type="scientific">Zingiber officinale</name>
    <name type="common">Ginger</name>
    <name type="synonym">Amomum zingiber</name>
    <dbReference type="NCBI Taxonomy" id="94328"/>
    <lineage>
        <taxon>Eukaryota</taxon>
        <taxon>Viridiplantae</taxon>
        <taxon>Streptophyta</taxon>
        <taxon>Embryophyta</taxon>
        <taxon>Tracheophyta</taxon>
        <taxon>Spermatophyta</taxon>
        <taxon>Magnoliopsida</taxon>
        <taxon>Liliopsida</taxon>
        <taxon>Zingiberales</taxon>
        <taxon>Zingiberaceae</taxon>
        <taxon>Zingiber</taxon>
    </lineage>
</organism>
<dbReference type="Pfam" id="PF05705">
    <property type="entry name" value="DUF829"/>
    <property type="match status" value="1"/>
</dbReference>
<dbReference type="EMBL" id="JACMSC010000018">
    <property type="protein sequence ID" value="KAG6477413.1"/>
    <property type="molecule type" value="Genomic_DNA"/>
</dbReference>
<comment type="caution">
    <text evidence="2">The sequence shown here is derived from an EMBL/GenBank/DDBJ whole genome shotgun (WGS) entry which is preliminary data.</text>
</comment>
<dbReference type="InterPro" id="IPR008547">
    <property type="entry name" value="DUF829_TMEM53"/>
</dbReference>
<feature type="region of interest" description="Disordered" evidence="1">
    <location>
        <begin position="349"/>
        <end position="376"/>
    </location>
</feature>